<protein>
    <recommendedName>
        <fullName evidence="3">JmjC domain-containing protein</fullName>
    </recommendedName>
</protein>
<accession>A0A6G1KZH4</accession>
<name>A0A6G1KZH4_9PEZI</name>
<evidence type="ECO:0000313" key="1">
    <source>
        <dbReference type="EMBL" id="KAF2765975.1"/>
    </source>
</evidence>
<reference evidence="1" key="1">
    <citation type="journal article" date="2020" name="Stud. Mycol.">
        <title>101 Dothideomycetes genomes: a test case for predicting lifestyles and emergence of pathogens.</title>
        <authorList>
            <person name="Haridas S."/>
            <person name="Albert R."/>
            <person name="Binder M."/>
            <person name="Bloem J."/>
            <person name="Labutti K."/>
            <person name="Salamov A."/>
            <person name="Andreopoulos B."/>
            <person name="Baker S."/>
            <person name="Barry K."/>
            <person name="Bills G."/>
            <person name="Bluhm B."/>
            <person name="Cannon C."/>
            <person name="Castanera R."/>
            <person name="Culley D."/>
            <person name="Daum C."/>
            <person name="Ezra D."/>
            <person name="Gonzalez J."/>
            <person name="Henrissat B."/>
            <person name="Kuo A."/>
            <person name="Liang C."/>
            <person name="Lipzen A."/>
            <person name="Lutzoni F."/>
            <person name="Magnuson J."/>
            <person name="Mondo S."/>
            <person name="Nolan M."/>
            <person name="Ohm R."/>
            <person name="Pangilinan J."/>
            <person name="Park H.-J."/>
            <person name="Ramirez L."/>
            <person name="Alfaro M."/>
            <person name="Sun H."/>
            <person name="Tritt A."/>
            <person name="Yoshinaga Y."/>
            <person name="Zwiers L.-H."/>
            <person name="Turgeon B."/>
            <person name="Goodwin S."/>
            <person name="Spatafora J."/>
            <person name="Crous P."/>
            <person name="Grigoriev I."/>
        </authorList>
    </citation>
    <scope>NUCLEOTIDE SEQUENCE</scope>
    <source>
        <strain evidence="1">CBS 116005</strain>
    </source>
</reference>
<dbReference type="AlphaFoldDB" id="A0A6G1KZH4"/>
<organism evidence="1 2">
    <name type="scientific">Teratosphaeria nubilosa</name>
    <dbReference type="NCBI Taxonomy" id="161662"/>
    <lineage>
        <taxon>Eukaryota</taxon>
        <taxon>Fungi</taxon>
        <taxon>Dikarya</taxon>
        <taxon>Ascomycota</taxon>
        <taxon>Pezizomycotina</taxon>
        <taxon>Dothideomycetes</taxon>
        <taxon>Dothideomycetidae</taxon>
        <taxon>Mycosphaerellales</taxon>
        <taxon>Teratosphaeriaceae</taxon>
        <taxon>Teratosphaeria</taxon>
    </lineage>
</organism>
<proteinExistence type="predicted"/>
<evidence type="ECO:0008006" key="3">
    <source>
        <dbReference type="Google" id="ProtNLM"/>
    </source>
</evidence>
<dbReference type="Proteomes" id="UP000799436">
    <property type="component" value="Unassembled WGS sequence"/>
</dbReference>
<keyword evidence="2" id="KW-1185">Reference proteome</keyword>
<evidence type="ECO:0000313" key="2">
    <source>
        <dbReference type="Proteomes" id="UP000799436"/>
    </source>
</evidence>
<dbReference type="OrthoDB" id="3860121at2759"/>
<gene>
    <name evidence="1" type="ORF">EJ03DRAFT_261772</name>
</gene>
<feature type="non-terminal residue" evidence="1">
    <location>
        <position position="63"/>
    </location>
</feature>
<dbReference type="EMBL" id="ML995880">
    <property type="protein sequence ID" value="KAF2765975.1"/>
    <property type="molecule type" value="Genomic_DNA"/>
</dbReference>
<feature type="non-terminal residue" evidence="1">
    <location>
        <position position="1"/>
    </location>
</feature>
<sequence>WKEVEKWALVAQGGALTEPHQDSHGYSTYITVNQGLVGYGWLARPTAEERAAWNRSNTQYIGG</sequence>